<feature type="compositionally biased region" description="Polar residues" evidence="1">
    <location>
        <begin position="138"/>
        <end position="157"/>
    </location>
</feature>
<protein>
    <recommendedName>
        <fullName evidence="2">PD-(D/E)XK nuclease-like domain-containing protein</fullName>
    </recommendedName>
</protein>
<feature type="region of interest" description="Disordered" evidence="1">
    <location>
        <begin position="97"/>
        <end position="178"/>
    </location>
</feature>
<feature type="region of interest" description="Disordered" evidence="1">
    <location>
        <begin position="20"/>
        <end position="81"/>
    </location>
</feature>
<dbReference type="GeneID" id="85467619"/>
<feature type="compositionally biased region" description="Polar residues" evidence="1">
    <location>
        <begin position="118"/>
        <end position="129"/>
    </location>
</feature>
<dbReference type="AlphaFoldDB" id="A0AAI9ZRY8"/>
<gene>
    <name evidence="3" type="ORF">BDP81DRAFT_218238</name>
</gene>
<reference evidence="3" key="1">
    <citation type="submission" date="2021-06" db="EMBL/GenBank/DDBJ databases">
        <title>Comparative genomics, transcriptomics and evolutionary studies reveal genomic signatures of adaptation to plant cell wall in hemibiotrophic fungi.</title>
        <authorList>
            <consortium name="DOE Joint Genome Institute"/>
            <person name="Baroncelli R."/>
            <person name="Diaz J.F."/>
            <person name="Benocci T."/>
            <person name="Peng M."/>
            <person name="Battaglia E."/>
            <person name="Haridas S."/>
            <person name="Andreopoulos W."/>
            <person name="Labutti K."/>
            <person name="Pangilinan J."/>
            <person name="Floch G.L."/>
            <person name="Makela M.R."/>
            <person name="Henrissat B."/>
            <person name="Grigoriev I.V."/>
            <person name="Crouch J.A."/>
            <person name="De Vries R.P."/>
            <person name="Sukno S.A."/>
            <person name="Thon M.R."/>
        </authorList>
    </citation>
    <scope>NUCLEOTIDE SEQUENCE</scope>
    <source>
        <strain evidence="3">CBS 102054</strain>
    </source>
</reference>
<dbReference type="EMBL" id="JAHMHQ010000009">
    <property type="protein sequence ID" value="KAK1637081.1"/>
    <property type="molecule type" value="Genomic_DNA"/>
</dbReference>
<keyword evidence="4" id="KW-1185">Reference proteome</keyword>
<dbReference type="Proteomes" id="UP001243989">
    <property type="component" value="Unassembled WGS sequence"/>
</dbReference>
<dbReference type="Pfam" id="PF20516">
    <property type="entry name" value="PDDEXK_12"/>
    <property type="match status" value="1"/>
</dbReference>
<sequence>MGLDGNSVLCWLNQISSSLSPTDLLSQTQAPTTVPDPAKEPPQKRRRFGNSRRAVPLSPPRSTPRSKQAGSLSDSSLAPAPAPIETNVIAIATRMKRSRPHDGPNEADDIPEGAVDHPQTTPRLESHSTSSRRRLTKPTPSLASTAESCSGYSSPTKELSRMEIGPDGVSTRNMSLSAPDMPTSLRKMLLEMENFSRADGVVPKVLQKQIDKLRGKVGGFDAITRDYMYDNQDPVDEDHYRYRHCLDAVLEVTEQSSFCQDSHQMEDGWNNLVHSRLLTVALRDFPPKNGRMCLVPCTRAKITREYVSKSSVGKMIDYVLCINPLHSTMMQDEPEAAAAVDKVRGSADLGMINHTDHDGLRQLPLAVSIETKRRGENQTKAEAQMGTWLSAQWNFLARHTNEEMLDRLEFIPGLLVVGDEWKFVACSRLGGKKILWLERVIGSTSNELGTFQVLAAIRRLTTWAIEKYWPWYKKVILGIAPQSS</sequence>
<feature type="compositionally biased region" description="Low complexity" evidence="1">
    <location>
        <begin position="69"/>
        <end position="79"/>
    </location>
</feature>
<evidence type="ECO:0000313" key="3">
    <source>
        <dbReference type="EMBL" id="KAK1637081.1"/>
    </source>
</evidence>
<dbReference type="InterPro" id="IPR046797">
    <property type="entry name" value="PDDEXK_12"/>
</dbReference>
<proteinExistence type="predicted"/>
<feature type="domain" description="PD-(D/E)XK nuclease-like" evidence="2">
    <location>
        <begin position="226"/>
        <end position="469"/>
    </location>
</feature>
<evidence type="ECO:0000256" key="1">
    <source>
        <dbReference type="SAM" id="MobiDB-lite"/>
    </source>
</evidence>
<name>A0AAI9ZRY8_9PEZI</name>
<evidence type="ECO:0000313" key="4">
    <source>
        <dbReference type="Proteomes" id="UP001243989"/>
    </source>
</evidence>
<evidence type="ECO:0000259" key="2">
    <source>
        <dbReference type="Pfam" id="PF20516"/>
    </source>
</evidence>
<dbReference type="RefSeq" id="XP_060445688.1">
    <property type="nucleotide sequence ID" value="XM_060582757.1"/>
</dbReference>
<organism evidence="3 4">
    <name type="scientific">Colletotrichum phormii</name>
    <dbReference type="NCBI Taxonomy" id="359342"/>
    <lineage>
        <taxon>Eukaryota</taxon>
        <taxon>Fungi</taxon>
        <taxon>Dikarya</taxon>
        <taxon>Ascomycota</taxon>
        <taxon>Pezizomycotina</taxon>
        <taxon>Sordariomycetes</taxon>
        <taxon>Hypocreomycetidae</taxon>
        <taxon>Glomerellales</taxon>
        <taxon>Glomerellaceae</taxon>
        <taxon>Colletotrichum</taxon>
        <taxon>Colletotrichum acutatum species complex</taxon>
    </lineage>
</organism>
<accession>A0AAI9ZRY8</accession>
<feature type="compositionally biased region" description="Polar residues" evidence="1">
    <location>
        <begin position="20"/>
        <end position="32"/>
    </location>
</feature>
<comment type="caution">
    <text evidence="3">The sequence shown here is derived from an EMBL/GenBank/DDBJ whole genome shotgun (WGS) entry which is preliminary data.</text>
</comment>